<feature type="transmembrane region" description="Helical" evidence="7">
    <location>
        <begin position="118"/>
        <end position="138"/>
    </location>
</feature>
<keyword evidence="6" id="KW-0966">Cell projection</keyword>
<organism evidence="8">
    <name type="scientific">Phallusia mammillata</name>
    <dbReference type="NCBI Taxonomy" id="59560"/>
    <lineage>
        <taxon>Eukaryota</taxon>
        <taxon>Metazoa</taxon>
        <taxon>Chordata</taxon>
        <taxon>Tunicata</taxon>
        <taxon>Ascidiacea</taxon>
        <taxon>Phlebobranchia</taxon>
        <taxon>Ascidiidae</taxon>
        <taxon>Phallusia</taxon>
    </lineage>
</organism>
<keyword evidence="3 7" id="KW-0812">Transmembrane</keyword>
<dbReference type="PANTHER" id="PTHR13531">
    <property type="entry name" value="GEO07735P1-RELATED-RELATED"/>
    <property type="match status" value="1"/>
</dbReference>
<evidence type="ECO:0000256" key="5">
    <source>
        <dbReference type="ARBA" id="ARBA00023136"/>
    </source>
</evidence>
<evidence type="ECO:0000256" key="2">
    <source>
        <dbReference type="ARBA" id="ARBA00004141"/>
    </source>
</evidence>
<proteinExistence type="evidence at transcript level"/>
<keyword evidence="4 7" id="KW-1133">Transmembrane helix</keyword>
<dbReference type="GO" id="GO:0035869">
    <property type="term" value="C:ciliary transition zone"/>
    <property type="evidence" value="ECO:0007669"/>
    <property type="project" value="TreeGrafter"/>
</dbReference>
<evidence type="ECO:0000256" key="7">
    <source>
        <dbReference type="SAM" id="Phobius"/>
    </source>
</evidence>
<dbReference type="EMBL" id="LR791194">
    <property type="protein sequence ID" value="CAB3267056.1"/>
    <property type="molecule type" value="mRNA"/>
</dbReference>
<dbReference type="InterPro" id="IPR019184">
    <property type="entry name" value="Uncharacterised_TM-17"/>
</dbReference>
<sequence>MTSKQSSSQLFSPQVRQVLTNLSSKIFWQEPSYSHMDDDLPGNEIVTNLPLQMSMYYNVFFFPFWLTSEAIMLNIKYQYLDDTYKVLLIAILLIFSAIEIIRLYLGYVGNLHEKVPEIAGFLLFTILPQLPLLLLLLLNDSMIIMPVDRAVNIILLVLYLFQMVSGYFTVKAMVRQQTTKLHLQQFVDLEQIPAQGDNYDVYANPNVSPVRRNTIRA</sequence>
<evidence type="ECO:0000256" key="1">
    <source>
        <dbReference type="ARBA" id="ARBA00004138"/>
    </source>
</evidence>
<reference evidence="8" key="1">
    <citation type="submission" date="2020-04" db="EMBL/GenBank/DDBJ databases">
        <authorList>
            <person name="Neveu A P."/>
        </authorList>
    </citation>
    <scope>NUCLEOTIDE SEQUENCE</scope>
    <source>
        <tissue evidence="8">Whole embryo</tissue>
    </source>
</reference>
<dbReference type="Pfam" id="PF09799">
    <property type="entry name" value="Transmemb_17"/>
    <property type="match status" value="1"/>
</dbReference>
<gene>
    <name evidence="8" type="primary">Tmem179b-002</name>
</gene>
<dbReference type="GO" id="GO:1905515">
    <property type="term" value="P:non-motile cilium assembly"/>
    <property type="evidence" value="ECO:0007669"/>
    <property type="project" value="TreeGrafter"/>
</dbReference>
<keyword evidence="5 7" id="KW-0472">Membrane</keyword>
<feature type="transmembrane region" description="Helical" evidence="7">
    <location>
        <begin position="55"/>
        <end position="75"/>
    </location>
</feature>
<feature type="transmembrane region" description="Helical" evidence="7">
    <location>
        <begin position="150"/>
        <end position="170"/>
    </location>
</feature>
<accession>A0A6F9DVQ2</accession>
<evidence type="ECO:0000313" key="8">
    <source>
        <dbReference type="EMBL" id="CAB3267056.1"/>
    </source>
</evidence>
<feature type="transmembrane region" description="Helical" evidence="7">
    <location>
        <begin position="87"/>
        <end position="106"/>
    </location>
</feature>
<evidence type="ECO:0000256" key="6">
    <source>
        <dbReference type="ARBA" id="ARBA00023273"/>
    </source>
</evidence>
<dbReference type="AlphaFoldDB" id="A0A6F9DVQ2"/>
<protein>
    <submittedName>
        <fullName evidence="8">Transmembrane protein 17B-like</fullName>
    </submittedName>
</protein>
<evidence type="ECO:0000256" key="3">
    <source>
        <dbReference type="ARBA" id="ARBA00022692"/>
    </source>
</evidence>
<evidence type="ECO:0000256" key="4">
    <source>
        <dbReference type="ARBA" id="ARBA00022989"/>
    </source>
</evidence>
<comment type="subcellular location">
    <subcellularLocation>
        <location evidence="1">Cell projection</location>
        <location evidence="1">Cilium</location>
    </subcellularLocation>
    <subcellularLocation>
        <location evidence="2">Membrane</location>
        <topology evidence="2">Multi-pass membrane protein</topology>
    </subcellularLocation>
</comment>
<dbReference type="GO" id="GO:0016020">
    <property type="term" value="C:membrane"/>
    <property type="evidence" value="ECO:0007669"/>
    <property type="project" value="UniProtKB-SubCell"/>
</dbReference>
<dbReference type="PANTHER" id="PTHR13531:SF6">
    <property type="entry name" value="TMEM (HUMAN TRANSMEMBRANE PROTEIN) HOMOLOG"/>
    <property type="match status" value="1"/>
</dbReference>
<name>A0A6F9DVQ2_9ASCI</name>